<dbReference type="Proteomes" id="UP000036520">
    <property type="component" value="Chromosome"/>
</dbReference>
<evidence type="ECO:0000313" key="3">
    <source>
        <dbReference type="Proteomes" id="UP000036520"/>
    </source>
</evidence>
<reference evidence="2 3" key="1">
    <citation type="submission" date="2015-07" db="EMBL/GenBank/DDBJ databases">
        <authorList>
            <person name="Kim K.M."/>
        </authorList>
    </citation>
    <scope>NUCLEOTIDE SEQUENCE [LARGE SCALE GENOMIC DNA]</scope>
    <source>
        <strain evidence="2 3">KCTC 12363</strain>
    </source>
</reference>
<name>A0A0H4PCQ0_9BACT</name>
<dbReference type="OrthoDB" id="5288100at2"/>
<protein>
    <submittedName>
        <fullName evidence="2">Deoxyribodipyrimidine photolyase-related protein</fullName>
    </submittedName>
</protein>
<keyword evidence="2" id="KW-0456">Lyase</keyword>
<dbReference type="EMBL" id="CP012040">
    <property type="protein sequence ID" value="AKP52236.1"/>
    <property type="molecule type" value="Genomic_DNA"/>
</dbReference>
<dbReference type="InterPro" id="IPR014729">
    <property type="entry name" value="Rossmann-like_a/b/a_fold"/>
</dbReference>
<dbReference type="InterPro" id="IPR005101">
    <property type="entry name" value="Cryptochr/Photolyase_FAD-bd"/>
</dbReference>
<dbReference type="STRING" id="320787.CA2015_2828"/>
<dbReference type="Pfam" id="PF03441">
    <property type="entry name" value="FAD_binding_7"/>
    <property type="match status" value="1"/>
</dbReference>
<proteinExistence type="predicted"/>
<evidence type="ECO:0000259" key="1">
    <source>
        <dbReference type="Pfam" id="PF03441"/>
    </source>
</evidence>
<dbReference type="PATRIC" id="fig|320787.5.peg.3095"/>
<dbReference type="SUPFAM" id="SSF48173">
    <property type="entry name" value="Cryptochrome/photolyase FAD-binding domain"/>
    <property type="match status" value="1"/>
</dbReference>
<dbReference type="InterPro" id="IPR007357">
    <property type="entry name" value="PhrB-like"/>
</dbReference>
<dbReference type="RefSeq" id="WP_048644531.1">
    <property type="nucleotide sequence ID" value="NZ_CP012040.1"/>
</dbReference>
<gene>
    <name evidence="2" type="ORF">CA2015_2828</name>
</gene>
<feature type="domain" description="Cryptochrome/DNA photolyase FAD-binding" evidence="1">
    <location>
        <begin position="302"/>
        <end position="392"/>
    </location>
</feature>
<sequence length="496" mass="58781">MKGINIIFPHQLFEASELIKNGQESYLIEEFLFFRQYKFHKQKITFHRASMKSYEENLQGLGLEVHYIDSDNDLSDIRNFRREIKAKGIESISLIDPVDDWLMQRIQSLSKYCEVKVFPSPQFLNHEEELEDFFRKDKKSFLQATFYKQQRKKHDILLDDEQNPEGGKWSFDAENRKKFPRGKTPPSITFPPKSKAWEEACKYTRKHFNKNPGDVSKDRIYPVNHKEAKDWLEQFLTYRFHNFGKYEDALLKESSFINHSLLSPLMNSGLILPSEVVKRALSFAEEEGIPINSTEGFIRQIIGWREFIRGMYVCKGRYSRTRNFWDFKRKIPQSFYEGTTGILPVDQTIKKVLQTGYCHHIERLMVLGNFMLLCEFDPNEVYRWFMELFIDAYDWVMVPNVYGMCLFADGGTFATKPYIGGSNYIKKMSNYPGGDWEEIWDGMFWRFVMKQEDFFRKNHRTNMLVYSLDKMDKDKQQTHLDNAESFIKNKLGGDAE</sequence>
<accession>A0A0H4PCQ0</accession>
<dbReference type="InterPro" id="IPR052551">
    <property type="entry name" value="UV-DNA_repair_photolyase"/>
</dbReference>
<dbReference type="GO" id="GO:0016829">
    <property type="term" value="F:lyase activity"/>
    <property type="evidence" value="ECO:0007669"/>
    <property type="project" value="UniProtKB-KW"/>
</dbReference>
<dbReference type="Gene3D" id="1.10.579.10">
    <property type="entry name" value="DNA Cyclobutane Dipyrimidine Photolyase, subunit A, domain 3"/>
    <property type="match status" value="1"/>
</dbReference>
<evidence type="ECO:0000313" key="2">
    <source>
        <dbReference type="EMBL" id="AKP52236.1"/>
    </source>
</evidence>
<dbReference type="PANTHER" id="PTHR38657">
    <property type="entry name" value="SLR1343 PROTEIN"/>
    <property type="match status" value="1"/>
</dbReference>
<dbReference type="KEGG" id="camu:CA2015_2828"/>
<dbReference type="Pfam" id="PF04244">
    <property type="entry name" value="DPRP"/>
    <property type="match status" value="1"/>
</dbReference>
<dbReference type="Gene3D" id="3.40.50.620">
    <property type="entry name" value="HUPs"/>
    <property type="match status" value="1"/>
</dbReference>
<dbReference type="InterPro" id="IPR036134">
    <property type="entry name" value="Crypto/Photolyase_FAD-like_sf"/>
</dbReference>
<dbReference type="PANTHER" id="PTHR38657:SF1">
    <property type="entry name" value="SLR1343 PROTEIN"/>
    <property type="match status" value="1"/>
</dbReference>
<dbReference type="Gene3D" id="1.10.10.1710">
    <property type="entry name" value="Deoxyribodipyrimidine photolyase-related"/>
    <property type="match status" value="1"/>
</dbReference>
<dbReference type="Gene3D" id="1.25.40.80">
    <property type="match status" value="1"/>
</dbReference>
<dbReference type="AlphaFoldDB" id="A0A0H4PCQ0"/>
<keyword evidence="3" id="KW-1185">Reference proteome</keyword>
<organism evidence="2 3">
    <name type="scientific">Cyclobacterium amurskyense</name>
    <dbReference type="NCBI Taxonomy" id="320787"/>
    <lineage>
        <taxon>Bacteria</taxon>
        <taxon>Pseudomonadati</taxon>
        <taxon>Bacteroidota</taxon>
        <taxon>Cytophagia</taxon>
        <taxon>Cytophagales</taxon>
        <taxon>Cyclobacteriaceae</taxon>
        <taxon>Cyclobacterium</taxon>
    </lineage>
</organism>